<accession>A0AC60QGC0</accession>
<comment type="caution">
    <text evidence="1">The sequence shown here is derived from an EMBL/GenBank/DDBJ whole genome shotgun (WGS) entry which is preliminary data.</text>
</comment>
<evidence type="ECO:0000313" key="2">
    <source>
        <dbReference type="Proteomes" id="UP000805193"/>
    </source>
</evidence>
<protein>
    <submittedName>
        <fullName evidence="1">Uncharacterized protein</fullName>
    </submittedName>
</protein>
<organism evidence="1 2">
    <name type="scientific">Ixodes persulcatus</name>
    <name type="common">Taiga tick</name>
    <dbReference type="NCBI Taxonomy" id="34615"/>
    <lineage>
        <taxon>Eukaryota</taxon>
        <taxon>Metazoa</taxon>
        <taxon>Ecdysozoa</taxon>
        <taxon>Arthropoda</taxon>
        <taxon>Chelicerata</taxon>
        <taxon>Arachnida</taxon>
        <taxon>Acari</taxon>
        <taxon>Parasitiformes</taxon>
        <taxon>Ixodida</taxon>
        <taxon>Ixodoidea</taxon>
        <taxon>Ixodidae</taxon>
        <taxon>Ixodinae</taxon>
        <taxon>Ixodes</taxon>
    </lineage>
</organism>
<feature type="non-terminal residue" evidence="1">
    <location>
        <position position="266"/>
    </location>
</feature>
<name>A0AC60QGC0_IXOPE</name>
<dbReference type="EMBL" id="JABSTQ010009073">
    <property type="protein sequence ID" value="KAG0433231.1"/>
    <property type="molecule type" value="Genomic_DNA"/>
</dbReference>
<sequence length="266" mass="28950">MGPSCGPRQMSLNTAFRSQPESSRFCCWLAHVEASAAGTRQAQEPTPDVRASTSEQRGENIRFRRCALASLTSGRRTSDGLRADALALLGQDSGASEKLTRQEETSFGAAEKEELRQYEPETAGEPGFVHVRAASRAAWFVYVIDDVYDPSIKKPSILTSSTTAGRTVTIPYDSYTDDVQLGQPCRHRPIAGSDWAVKELQEVRCARQRFLPNAGDIFVGRGQSRTTKGHGGTRTGKSAIRQSQGKEARERNGEPAAQGTREGDTA</sequence>
<gene>
    <name evidence="1" type="ORF">HPB47_020082</name>
</gene>
<reference evidence="1 2" key="1">
    <citation type="journal article" date="2020" name="Cell">
        <title>Large-Scale Comparative Analyses of Tick Genomes Elucidate Their Genetic Diversity and Vector Capacities.</title>
        <authorList>
            <consortium name="Tick Genome and Microbiome Consortium (TIGMIC)"/>
            <person name="Jia N."/>
            <person name="Wang J."/>
            <person name="Shi W."/>
            <person name="Du L."/>
            <person name="Sun Y."/>
            <person name="Zhan W."/>
            <person name="Jiang J.F."/>
            <person name="Wang Q."/>
            <person name="Zhang B."/>
            <person name="Ji P."/>
            <person name="Bell-Sakyi L."/>
            <person name="Cui X.M."/>
            <person name="Yuan T.T."/>
            <person name="Jiang B.G."/>
            <person name="Yang W.F."/>
            <person name="Lam T.T."/>
            <person name="Chang Q.C."/>
            <person name="Ding S.J."/>
            <person name="Wang X.J."/>
            <person name="Zhu J.G."/>
            <person name="Ruan X.D."/>
            <person name="Zhao L."/>
            <person name="Wei J.T."/>
            <person name="Ye R.Z."/>
            <person name="Que T.C."/>
            <person name="Du C.H."/>
            <person name="Zhou Y.H."/>
            <person name="Cheng J.X."/>
            <person name="Dai P.F."/>
            <person name="Guo W.B."/>
            <person name="Han X.H."/>
            <person name="Huang E.J."/>
            <person name="Li L.F."/>
            <person name="Wei W."/>
            <person name="Gao Y.C."/>
            <person name="Liu J.Z."/>
            <person name="Shao H.Z."/>
            <person name="Wang X."/>
            <person name="Wang C.C."/>
            <person name="Yang T.C."/>
            <person name="Huo Q.B."/>
            <person name="Li W."/>
            <person name="Chen H.Y."/>
            <person name="Chen S.E."/>
            <person name="Zhou L.G."/>
            <person name="Ni X.B."/>
            <person name="Tian J.H."/>
            <person name="Sheng Y."/>
            <person name="Liu T."/>
            <person name="Pan Y.S."/>
            <person name="Xia L.Y."/>
            <person name="Li J."/>
            <person name="Zhao F."/>
            <person name="Cao W.C."/>
        </authorList>
    </citation>
    <scope>NUCLEOTIDE SEQUENCE [LARGE SCALE GENOMIC DNA]</scope>
    <source>
        <strain evidence="1">Iper-2018</strain>
    </source>
</reference>
<dbReference type="Proteomes" id="UP000805193">
    <property type="component" value="Unassembled WGS sequence"/>
</dbReference>
<evidence type="ECO:0000313" key="1">
    <source>
        <dbReference type="EMBL" id="KAG0433231.1"/>
    </source>
</evidence>
<proteinExistence type="predicted"/>
<keyword evidence="2" id="KW-1185">Reference proteome</keyword>